<evidence type="ECO:0000256" key="5">
    <source>
        <dbReference type="ARBA" id="ARBA00022989"/>
    </source>
</evidence>
<dbReference type="PANTHER" id="PTHR30193">
    <property type="entry name" value="ABC TRANSPORTER PERMEASE PROTEIN"/>
    <property type="match status" value="1"/>
</dbReference>
<feature type="transmembrane region" description="Helical" evidence="7">
    <location>
        <begin position="75"/>
        <end position="94"/>
    </location>
</feature>
<feature type="transmembrane region" description="Helical" evidence="7">
    <location>
        <begin position="208"/>
        <end position="228"/>
    </location>
</feature>
<feature type="domain" description="ABC transmembrane type-1" evidence="8">
    <location>
        <begin position="69"/>
        <end position="280"/>
    </location>
</feature>
<keyword evidence="3" id="KW-1003">Cell membrane</keyword>
<dbReference type="PANTHER" id="PTHR30193:SF37">
    <property type="entry name" value="INNER MEMBRANE ABC TRANSPORTER PERMEASE PROTEIN YCJO"/>
    <property type="match status" value="1"/>
</dbReference>
<dbReference type="FunCoup" id="A0A3G9JGW9">
    <property type="interactions" value="79"/>
</dbReference>
<protein>
    <submittedName>
        <fullName evidence="9">Sugar ABC transporter permease</fullName>
    </submittedName>
</protein>
<evidence type="ECO:0000256" key="6">
    <source>
        <dbReference type="ARBA" id="ARBA00023136"/>
    </source>
</evidence>
<evidence type="ECO:0000256" key="7">
    <source>
        <dbReference type="SAM" id="Phobius"/>
    </source>
</evidence>
<dbReference type="SUPFAM" id="SSF161098">
    <property type="entry name" value="MetI-like"/>
    <property type="match status" value="1"/>
</dbReference>
<dbReference type="KEGG" id="ebm:SG0102_25590"/>
<reference evidence="9 10" key="1">
    <citation type="submission" date="2018-11" db="EMBL/GenBank/DDBJ databases">
        <title>Novel Erysipelotrichaceae bacterium isolated from small intestine of a swine.</title>
        <authorList>
            <person name="Kim J.S."/>
            <person name="Choe H."/>
            <person name="Lee Y.R."/>
            <person name="Kim K.M."/>
            <person name="Park D.S."/>
        </authorList>
    </citation>
    <scope>NUCLEOTIDE SEQUENCE [LARGE SCALE GENOMIC DNA]</scope>
    <source>
        <strain evidence="9 10">SG0102</strain>
    </source>
</reference>
<gene>
    <name evidence="9" type="primary">ABC-MSP_3</name>
    <name evidence="9" type="ORF">SG0102_25590</name>
</gene>
<keyword evidence="2" id="KW-0813">Transport</keyword>
<dbReference type="AlphaFoldDB" id="A0A3G9JGW9"/>
<keyword evidence="4 7" id="KW-0812">Transmembrane</keyword>
<proteinExistence type="predicted"/>
<keyword evidence="10" id="KW-1185">Reference proteome</keyword>
<keyword evidence="5 7" id="KW-1133">Transmembrane helix</keyword>
<feature type="transmembrane region" description="Helical" evidence="7">
    <location>
        <begin position="106"/>
        <end position="126"/>
    </location>
</feature>
<dbReference type="RefSeq" id="WP_125120331.1">
    <property type="nucleotide sequence ID" value="NZ_AP019309.1"/>
</dbReference>
<comment type="subcellular location">
    <subcellularLocation>
        <location evidence="1">Cell membrane</location>
        <topology evidence="1">Multi-pass membrane protein</topology>
    </subcellularLocation>
</comment>
<dbReference type="Gene3D" id="1.10.3720.10">
    <property type="entry name" value="MetI-like"/>
    <property type="match status" value="1"/>
</dbReference>
<evidence type="ECO:0000313" key="9">
    <source>
        <dbReference type="EMBL" id="BBH27625.1"/>
    </source>
</evidence>
<dbReference type="GO" id="GO:0055085">
    <property type="term" value="P:transmembrane transport"/>
    <property type="evidence" value="ECO:0007669"/>
    <property type="project" value="InterPro"/>
</dbReference>
<keyword evidence="6 7" id="KW-0472">Membrane</keyword>
<dbReference type="InterPro" id="IPR035906">
    <property type="entry name" value="MetI-like_sf"/>
</dbReference>
<dbReference type="InterPro" id="IPR051393">
    <property type="entry name" value="ABC_transporter_permease"/>
</dbReference>
<feature type="transmembrane region" description="Helical" evidence="7">
    <location>
        <begin position="12"/>
        <end position="37"/>
    </location>
</feature>
<evidence type="ECO:0000256" key="3">
    <source>
        <dbReference type="ARBA" id="ARBA00022475"/>
    </source>
</evidence>
<evidence type="ECO:0000313" key="10">
    <source>
        <dbReference type="Proteomes" id="UP000268059"/>
    </source>
</evidence>
<dbReference type="CDD" id="cd06261">
    <property type="entry name" value="TM_PBP2"/>
    <property type="match status" value="1"/>
</dbReference>
<dbReference type="Proteomes" id="UP000268059">
    <property type="component" value="Chromosome"/>
</dbReference>
<dbReference type="PROSITE" id="PS50928">
    <property type="entry name" value="ABC_TM1"/>
    <property type="match status" value="1"/>
</dbReference>
<evidence type="ECO:0000259" key="8">
    <source>
        <dbReference type="PROSITE" id="PS50928"/>
    </source>
</evidence>
<dbReference type="EMBL" id="AP019309">
    <property type="protein sequence ID" value="BBH27625.1"/>
    <property type="molecule type" value="Genomic_DNA"/>
</dbReference>
<evidence type="ECO:0000256" key="1">
    <source>
        <dbReference type="ARBA" id="ARBA00004651"/>
    </source>
</evidence>
<evidence type="ECO:0000256" key="4">
    <source>
        <dbReference type="ARBA" id="ARBA00022692"/>
    </source>
</evidence>
<sequence>MNRKKQSIMGMTFFGPALVLLSVFLFIPMILTLIFSFTDFFALNPSLTHFTGLSNYFQIFKDDDFRMAFFNTWKFVLIIVPLQGLGALGLAMLINKVTHFKGYFKVAFFLPVVMSLAVVSTLWIQIYSPEGILNAILGNFGISAQPFINSSSQALPSIAIMSAWQGVGMQMIIFLGGLQGINPALYEAAEMDHASAWQKFKDITLPELKPLCVFVFITITIGAFRMLVQPMIMTGGGPSHSTYTMVYDIYETGTVNWELGLASTMAIIFAIFVMILTVIQTIVTRDKKEVDTHADKKAKNA</sequence>
<name>A0A3G9JGW9_9FIRM</name>
<feature type="transmembrane region" description="Helical" evidence="7">
    <location>
        <begin position="158"/>
        <end position="178"/>
    </location>
</feature>
<dbReference type="InterPro" id="IPR000515">
    <property type="entry name" value="MetI-like"/>
</dbReference>
<evidence type="ECO:0000256" key="2">
    <source>
        <dbReference type="ARBA" id="ARBA00022448"/>
    </source>
</evidence>
<dbReference type="InParanoid" id="A0A3G9JGW9"/>
<dbReference type="GO" id="GO:0005886">
    <property type="term" value="C:plasma membrane"/>
    <property type="evidence" value="ECO:0007669"/>
    <property type="project" value="UniProtKB-SubCell"/>
</dbReference>
<dbReference type="OrthoDB" id="42615at2"/>
<organism evidence="9 10">
    <name type="scientific">Intestinibaculum porci</name>
    <dbReference type="NCBI Taxonomy" id="2487118"/>
    <lineage>
        <taxon>Bacteria</taxon>
        <taxon>Bacillati</taxon>
        <taxon>Bacillota</taxon>
        <taxon>Erysipelotrichia</taxon>
        <taxon>Erysipelotrichales</taxon>
        <taxon>Erysipelotrichaceae</taxon>
        <taxon>Intestinibaculum</taxon>
    </lineage>
</organism>
<accession>A0A3G9JGW9</accession>
<feature type="transmembrane region" description="Helical" evidence="7">
    <location>
        <begin position="259"/>
        <end position="279"/>
    </location>
</feature>